<dbReference type="PRINTS" id="PR00258">
    <property type="entry name" value="SPERACTRCPTR"/>
</dbReference>
<feature type="domain" description="Ig-like" evidence="13">
    <location>
        <begin position="248"/>
        <end position="345"/>
    </location>
</feature>
<protein>
    <recommendedName>
        <fullName evidence="9">Soluble scavenger receptor cysteine-rich domain-containing protein SSC5D</fullName>
    </recommendedName>
</protein>
<evidence type="ECO:0000256" key="6">
    <source>
        <dbReference type="ARBA" id="ARBA00023319"/>
    </source>
</evidence>
<dbReference type="SMART" id="SM00202">
    <property type="entry name" value="SR"/>
    <property type="match status" value="1"/>
</dbReference>
<dbReference type="InterPro" id="IPR013783">
    <property type="entry name" value="Ig-like_fold"/>
</dbReference>
<dbReference type="Pfam" id="PF00530">
    <property type="entry name" value="SRCR"/>
    <property type="match status" value="1"/>
</dbReference>
<comment type="function">
    <text evidence="7">Binds to extracellular matrix proteins. Binds to pathogen-associated molecular patterns (PAMPs) present on the cell walls of Gram-positive and Gram-negative bacteria and fungi, behaving as a pattern recognition receptor (PRR). Induces bacterial and fungal aggregation and subsequent inhibition of PAMP-induced cytokine release. Does not possess intrinsic bactericidal activity. May play a role in the innate defense and homeostasis of certain epithelial surfaces.</text>
</comment>
<organism evidence="14 15">
    <name type="scientific">Anabas testudineus</name>
    <name type="common">Climbing perch</name>
    <name type="synonym">Anthias testudineus</name>
    <dbReference type="NCBI Taxonomy" id="64144"/>
    <lineage>
        <taxon>Eukaryota</taxon>
        <taxon>Metazoa</taxon>
        <taxon>Chordata</taxon>
        <taxon>Craniata</taxon>
        <taxon>Vertebrata</taxon>
        <taxon>Euteleostomi</taxon>
        <taxon>Actinopterygii</taxon>
        <taxon>Neopterygii</taxon>
        <taxon>Teleostei</taxon>
        <taxon>Neoteleostei</taxon>
        <taxon>Acanthomorphata</taxon>
        <taxon>Anabantaria</taxon>
        <taxon>Anabantiformes</taxon>
        <taxon>Anabantoidei</taxon>
        <taxon>Anabantidae</taxon>
        <taxon>Anabas</taxon>
    </lineage>
</organism>
<feature type="disulfide bond" evidence="10">
    <location>
        <begin position="93"/>
        <end position="103"/>
    </location>
</feature>
<feature type="disulfide bond" evidence="10">
    <location>
        <begin position="62"/>
        <end position="123"/>
    </location>
</feature>
<dbReference type="InterPro" id="IPR036179">
    <property type="entry name" value="Ig-like_dom_sf"/>
</dbReference>
<reference evidence="14" key="3">
    <citation type="submission" date="2025-09" db="UniProtKB">
        <authorList>
            <consortium name="Ensembl"/>
        </authorList>
    </citation>
    <scope>IDENTIFICATION</scope>
</reference>
<keyword evidence="6" id="KW-0393">Immunoglobulin domain</keyword>
<comment type="subunit">
    <text evidence="8">Interacts with LGALS1 and laminin.</text>
</comment>
<evidence type="ECO:0000313" key="14">
    <source>
        <dbReference type="Ensembl" id="ENSATEP00000015500.3"/>
    </source>
</evidence>
<dbReference type="PANTHER" id="PTHR48071">
    <property type="entry name" value="SRCR DOMAIN-CONTAINING PROTEIN"/>
    <property type="match status" value="1"/>
</dbReference>
<evidence type="ECO:0000256" key="9">
    <source>
        <dbReference type="ARBA" id="ARBA00069168"/>
    </source>
</evidence>
<evidence type="ECO:0000256" key="8">
    <source>
        <dbReference type="ARBA" id="ARBA00064153"/>
    </source>
</evidence>
<evidence type="ECO:0000256" key="1">
    <source>
        <dbReference type="ARBA" id="ARBA00022729"/>
    </source>
</evidence>
<dbReference type="FunFam" id="2.60.40.10:FF:000033">
    <property type="entry name" value="Killer cell immunoglobulin-like receptor"/>
    <property type="match status" value="1"/>
</dbReference>
<keyword evidence="2" id="KW-0677">Repeat</keyword>
<evidence type="ECO:0000259" key="12">
    <source>
        <dbReference type="PROSITE" id="PS50287"/>
    </source>
</evidence>
<evidence type="ECO:0000256" key="5">
    <source>
        <dbReference type="ARBA" id="ARBA00023180"/>
    </source>
</evidence>
<keyword evidence="5" id="KW-0325">Glycoprotein</keyword>
<evidence type="ECO:0000259" key="13">
    <source>
        <dbReference type="PROSITE" id="PS50835"/>
    </source>
</evidence>
<keyword evidence="15" id="KW-1185">Reference proteome</keyword>
<sequence>HELFLGVLLPLLLAAHYLSLCYAQIRLVHSMECAGRVEIYHNNIWGTVCDDGWDFNDAEVVCRELGCGAALHASNSAHFGPGTGRIWLSGVDCSGSEISLSECKHSGFGNNNCEHSQDAGVLCSEYSTAVRQHISCSNIVLLLAASLPKPSISMNPAGEVNWGQDVGITCSISTQLLGGTFILQKTSGSFRENQTSSTNSATFNVHRVDFDKEGLYQCQYQTMISGLDFRSPLSNSVRLSISVHLQKPSISLTSPDGGLVLSPEASQVTRGSSFVITCSINSSYPDGHFFLIFSGSSITSKSAVDHSASFNFPVAEYKHQGNYSCVYEVTLSTRKFNSTETESISVVIKCDLPKPSISMNPAGDVNLGQDVDITCSISIQLLGGTFSLQQIPGSVRENQTSSTNSATFRIHKVGLDKEGLYQCQYHIRISGRDFHSSLSNSVKLSITGKKNYIFQGVVQNYHSSHTVTIEPQNTLVVLEKNCLKTVFCLVIAQKNNAEPLGIDILHCLCRQKKKKKRKSWI</sequence>
<dbReference type="STRING" id="64144.ENSATEP00000015500"/>
<dbReference type="InterPro" id="IPR007110">
    <property type="entry name" value="Ig-like_dom"/>
</dbReference>
<proteinExistence type="predicted"/>
<dbReference type="PROSITE" id="PS50835">
    <property type="entry name" value="IG_LIKE"/>
    <property type="match status" value="2"/>
</dbReference>
<feature type="chain" id="PRO_5043512287" description="Soluble scavenger receptor cysteine-rich domain-containing protein SSC5D" evidence="11">
    <location>
        <begin position="24"/>
        <end position="521"/>
    </location>
</feature>
<dbReference type="InterPro" id="IPR003599">
    <property type="entry name" value="Ig_sub"/>
</dbReference>
<dbReference type="PANTHER" id="PTHR48071:SF18">
    <property type="entry name" value="DELETED IN MALIGNANT BRAIN TUMORS 1 PROTEIN-RELATED"/>
    <property type="match status" value="1"/>
</dbReference>
<keyword evidence="4" id="KW-0675">Receptor</keyword>
<reference evidence="14" key="1">
    <citation type="submission" date="2021-04" db="EMBL/GenBank/DDBJ databases">
        <authorList>
            <consortium name="Wellcome Sanger Institute Data Sharing"/>
        </authorList>
    </citation>
    <scope>NUCLEOTIDE SEQUENCE [LARGE SCALE GENOMIC DNA]</scope>
</reference>
<dbReference type="SUPFAM" id="SSF48726">
    <property type="entry name" value="Immunoglobulin"/>
    <property type="match status" value="3"/>
</dbReference>
<dbReference type="Ensembl" id="ENSATET00000015743.3">
    <property type="protein sequence ID" value="ENSATEP00000015500.3"/>
    <property type="gene ID" value="ENSATEG00000032072.1"/>
</dbReference>
<feature type="domain" description="Ig-like" evidence="13">
    <location>
        <begin position="150"/>
        <end position="234"/>
    </location>
</feature>
<dbReference type="Gene3D" id="2.60.40.10">
    <property type="entry name" value="Immunoglobulins"/>
    <property type="match status" value="3"/>
</dbReference>
<name>A0A3Q1I5R3_ANATE</name>
<dbReference type="InterPro" id="IPR036772">
    <property type="entry name" value="SRCR-like_dom_sf"/>
</dbReference>
<dbReference type="InterPro" id="IPR001190">
    <property type="entry name" value="SRCR"/>
</dbReference>
<reference evidence="14" key="2">
    <citation type="submission" date="2025-08" db="UniProtKB">
        <authorList>
            <consortium name="Ensembl"/>
        </authorList>
    </citation>
    <scope>IDENTIFICATION</scope>
</reference>
<accession>A0A3Q1I5R3</accession>
<feature type="disulfide bond" evidence="10">
    <location>
        <begin position="49"/>
        <end position="113"/>
    </location>
</feature>
<dbReference type="GeneTree" id="ENSGT00940000164475"/>
<feature type="signal peptide" evidence="11">
    <location>
        <begin position="1"/>
        <end position="23"/>
    </location>
</feature>
<dbReference type="Proteomes" id="UP000265040">
    <property type="component" value="Chromosome 8"/>
</dbReference>
<dbReference type="InterPro" id="IPR013151">
    <property type="entry name" value="Immunoglobulin_dom"/>
</dbReference>
<keyword evidence="1 11" id="KW-0732">Signal</keyword>
<evidence type="ECO:0000256" key="3">
    <source>
        <dbReference type="ARBA" id="ARBA00023157"/>
    </source>
</evidence>
<dbReference type="PROSITE" id="PS50287">
    <property type="entry name" value="SRCR_2"/>
    <property type="match status" value="1"/>
</dbReference>
<evidence type="ECO:0000256" key="2">
    <source>
        <dbReference type="ARBA" id="ARBA00022737"/>
    </source>
</evidence>
<dbReference type="GO" id="GO:0016020">
    <property type="term" value="C:membrane"/>
    <property type="evidence" value="ECO:0007669"/>
    <property type="project" value="InterPro"/>
</dbReference>
<evidence type="ECO:0000256" key="7">
    <source>
        <dbReference type="ARBA" id="ARBA00058074"/>
    </source>
</evidence>
<evidence type="ECO:0000313" key="15">
    <source>
        <dbReference type="Proteomes" id="UP000265040"/>
    </source>
</evidence>
<dbReference type="SUPFAM" id="SSF56487">
    <property type="entry name" value="SRCR-like"/>
    <property type="match status" value="1"/>
</dbReference>
<dbReference type="FunFam" id="3.10.250.10:FF:000007">
    <property type="entry name" value="Soluble scavenger receptor cysteine-rich domain-containing protein SSC5D"/>
    <property type="match status" value="1"/>
</dbReference>
<dbReference type="SMART" id="SM00409">
    <property type="entry name" value="IG"/>
    <property type="match status" value="3"/>
</dbReference>
<evidence type="ECO:0000256" key="11">
    <source>
        <dbReference type="SAM" id="SignalP"/>
    </source>
</evidence>
<keyword evidence="3 10" id="KW-1015">Disulfide bond</keyword>
<feature type="domain" description="SRCR" evidence="12">
    <location>
        <begin position="25"/>
        <end position="124"/>
    </location>
</feature>
<dbReference type="Pfam" id="PF00047">
    <property type="entry name" value="ig"/>
    <property type="match status" value="2"/>
</dbReference>
<dbReference type="AlphaFoldDB" id="A0A3Q1I5R3"/>
<evidence type="ECO:0000256" key="10">
    <source>
        <dbReference type="PROSITE-ProRule" id="PRU00196"/>
    </source>
</evidence>
<dbReference type="Gene3D" id="3.10.250.10">
    <property type="entry name" value="SRCR-like domain"/>
    <property type="match status" value="1"/>
</dbReference>
<evidence type="ECO:0000256" key="4">
    <source>
        <dbReference type="ARBA" id="ARBA00023170"/>
    </source>
</evidence>